<keyword evidence="5" id="KW-1185">Reference proteome</keyword>
<dbReference type="PIRSF" id="PIRSF016838">
    <property type="entry name" value="PafC"/>
    <property type="match status" value="1"/>
</dbReference>
<dbReference type="PANTHER" id="PTHR34580:SF3">
    <property type="entry name" value="PROTEIN PAFB"/>
    <property type="match status" value="1"/>
</dbReference>
<dbReference type="PROSITE" id="PS52050">
    <property type="entry name" value="WYL"/>
    <property type="match status" value="1"/>
</dbReference>
<protein>
    <submittedName>
        <fullName evidence="4">Helix-turn-helix transcriptional regulator</fullName>
    </submittedName>
</protein>
<reference evidence="5" key="1">
    <citation type="journal article" date="2019" name="Int. J. Syst. Evol. Microbiol.">
        <title>The Global Catalogue of Microorganisms (GCM) 10K type strain sequencing project: providing services to taxonomists for standard genome sequencing and annotation.</title>
        <authorList>
            <consortium name="The Broad Institute Genomics Platform"/>
            <consortium name="The Broad Institute Genome Sequencing Center for Infectious Disease"/>
            <person name="Wu L."/>
            <person name="Ma J."/>
        </authorList>
    </citation>
    <scope>NUCLEOTIDE SEQUENCE [LARGE SCALE GENOMIC DNA]</scope>
    <source>
        <strain evidence="5">DFY41</strain>
    </source>
</reference>
<dbReference type="InterPro" id="IPR028349">
    <property type="entry name" value="PafC-like"/>
</dbReference>
<dbReference type="InterPro" id="IPR057727">
    <property type="entry name" value="WCX_dom"/>
</dbReference>
<dbReference type="InterPro" id="IPR013196">
    <property type="entry name" value="HTH_11"/>
</dbReference>
<evidence type="ECO:0000259" key="2">
    <source>
        <dbReference type="Pfam" id="PF13280"/>
    </source>
</evidence>
<dbReference type="RefSeq" id="WP_378589154.1">
    <property type="nucleotide sequence ID" value="NZ_JBHSKD010000008.1"/>
</dbReference>
<dbReference type="EMBL" id="JBHSKD010000008">
    <property type="protein sequence ID" value="MFC5176672.1"/>
    <property type="molecule type" value="Genomic_DNA"/>
</dbReference>
<dbReference type="Pfam" id="PF25583">
    <property type="entry name" value="WCX"/>
    <property type="match status" value="1"/>
</dbReference>
<dbReference type="InterPro" id="IPR026881">
    <property type="entry name" value="WYL_dom"/>
</dbReference>
<dbReference type="InterPro" id="IPR036390">
    <property type="entry name" value="WH_DNA-bd_sf"/>
</dbReference>
<dbReference type="InterPro" id="IPR036388">
    <property type="entry name" value="WH-like_DNA-bd_sf"/>
</dbReference>
<dbReference type="Gene3D" id="1.10.10.10">
    <property type="entry name" value="Winged helix-like DNA-binding domain superfamily/Winged helix DNA-binding domain"/>
    <property type="match status" value="1"/>
</dbReference>
<gene>
    <name evidence="4" type="ORF">ACFPGP_08305</name>
</gene>
<evidence type="ECO:0000313" key="5">
    <source>
        <dbReference type="Proteomes" id="UP001596087"/>
    </source>
</evidence>
<evidence type="ECO:0000313" key="4">
    <source>
        <dbReference type="EMBL" id="MFC5176672.1"/>
    </source>
</evidence>
<dbReference type="Pfam" id="PF08279">
    <property type="entry name" value="HTH_11"/>
    <property type="match status" value="1"/>
</dbReference>
<organism evidence="4 5">
    <name type="scientific">Nocardioides taihuensis</name>
    <dbReference type="NCBI Taxonomy" id="1835606"/>
    <lineage>
        <taxon>Bacteria</taxon>
        <taxon>Bacillati</taxon>
        <taxon>Actinomycetota</taxon>
        <taxon>Actinomycetes</taxon>
        <taxon>Propionibacteriales</taxon>
        <taxon>Nocardioidaceae</taxon>
        <taxon>Nocardioides</taxon>
    </lineage>
</organism>
<dbReference type="PANTHER" id="PTHR34580">
    <property type="match status" value="1"/>
</dbReference>
<dbReference type="Pfam" id="PF13280">
    <property type="entry name" value="WYL"/>
    <property type="match status" value="1"/>
</dbReference>
<name>A0ABW0BI53_9ACTN</name>
<dbReference type="Proteomes" id="UP001596087">
    <property type="component" value="Unassembled WGS sequence"/>
</dbReference>
<dbReference type="SUPFAM" id="SSF46785">
    <property type="entry name" value="Winged helix' DNA-binding domain"/>
    <property type="match status" value="1"/>
</dbReference>
<accession>A0ABW0BI53</accession>
<proteinExistence type="predicted"/>
<dbReference type="InterPro" id="IPR051534">
    <property type="entry name" value="CBASS_pafABC_assoc_protein"/>
</dbReference>
<evidence type="ECO:0000259" key="1">
    <source>
        <dbReference type="Pfam" id="PF08279"/>
    </source>
</evidence>
<sequence>MLPPTAPTSPTARALVVLELVQDHPGITAERLASRLEVSDRAIRRYVGILRDAGVPITSERGRYGGYRIGRGHRVPPLMFTTPEALALVMAVLEGNHGAGDADDPVGSALGKIIRVLPEPVADPVTAVRAVSSRSPDRGAVTPSTATTAQLVQSCAAHRRLRLLYRLGRSRDRTMDVDPWAVVVRHAKWYLLCWSHTADARRVLRIDRIGEVEVLAEDFTPPDGLDPVRALEEHLAQGWRHRIEVEVDAPVADVERCLSRSLGRVEPRGDGLSRVVASTEEPVWYAAQLVTSLGALDAPFRVVEPPELRAAVRTLGRRLVDAAGDD</sequence>
<comment type="caution">
    <text evidence="4">The sequence shown here is derived from an EMBL/GenBank/DDBJ whole genome shotgun (WGS) entry which is preliminary data.</text>
</comment>
<feature type="domain" description="WCX" evidence="3">
    <location>
        <begin position="240"/>
        <end position="319"/>
    </location>
</feature>
<feature type="domain" description="Helix-turn-helix type 11" evidence="1">
    <location>
        <begin position="14"/>
        <end position="68"/>
    </location>
</feature>
<feature type="domain" description="WYL" evidence="2">
    <location>
        <begin position="148"/>
        <end position="214"/>
    </location>
</feature>
<evidence type="ECO:0000259" key="3">
    <source>
        <dbReference type="Pfam" id="PF25583"/>
    </source>
</evidence>